<proteinExistence type="predicted"/>
<dbReference type="Proteomes" id="UP000321291">
    <property type="component" value="Chromosome"/>
</dbReference>
<gene>
    <name evidence="1" type="ORF">FSB73_17310</name>
</gene>
<reference evidence="1 2" key="1">
    <citation type="journal article" date="2017" name="Int. J. Syst. Evol. Microbiol.">
        <title>Arachidicoccus ginsenosidivorans sp. nov., with ginsenoside-converting activity isolated from ginseng cultivating soil.</title>
        <authorList>
            <person name="Siddiqi M.Z."/>
            <person name="Aslam Z."/>
            <person name="Im W.T."/>
        </authorList>
    </citation>
    <scope>NUCLEOTIDE SEQUENCE [LARGE SCALE GENOMIC DNA]</scope>
    <source>
        <strain evidence="1 2">Gsoil 809</strain>
    </source>
</reference>
<protein>
    <recommendedName>
        <fullName evidence="3">Rhodanese-related sulfurtransferase</fullName>
    </recommendedName>
</protein>
<dbReference type="InterPro" id="IPR028228">
    <property type="entry name" value="Imm53"/>
</dbReference>
<name>A0A5B8VPY7_9BACT</name>
<dbReference type="KEGG" id="agi:FSB73_17310"/>
<evidence type="ECO:0000313" key="1">
    <source>
        <dbReference type="EMBL" id="QEC73171.1"/>
    </source>
</evidence>
<organism evidence="1 2">
    <name type="scientific">Arachidicoccus ginsenosidivorans</name>
    <dbReference type="NCBI Taxonomy" id="496057"/>
    <lineage>
        <taxon>Bacteria</taxon>
        <taxon>Pseudomonadati</taxon>
        <taxon>Bacteroidota</taxon>
        <taxon>Chitinophagia</taxon>
        <taxon>Chitinophagales</taxon>
        <taxon>Chitinophagaceae</taxon>
        <taxon>Arachidicoccus</taxon>
    </lineage>
</organism>
<dbReference type="EMBL" id="CP042434">
    <property type="protein sequence ID" value="QEC73171.1"/>
    <property type="molecule type" value="Genomic_DNA"/>
</dbReference>
<dbReference type="OrthoDB" id="3533713at2"/>
<dbReference type="AlphaFoldDB" id="A0A5B8VPY7"/>
<dbReference type="RefSeq" id="WP_146785043.1">
    <property type="nucleotide sequence ID" value="NZ_CP042434.1"/>
</dbReference>
<keyword evidence="2" id="KW-1185">Reference proteome</keyword>
<evidence type="ECO:0008006" key="3">
    <source>
        <dbReference type="Google" id="ProtNLM"/>
    </source>
</evidence>
<dbReference type="Pfam" id="PF15580">
    <property type="entry name" value="Imm53"/>
    <property type="match status" value="1"/>
</dbReference>
<sequence>MEIIKWLEDWYKLQCDGDWEHDHVINIETLDNPGWIVKINLKDTELENLELMVDDTERSEEDWFHYRIKDSEYFAAGDPNKLLFLLEKFKEIAEMHSKKNNQFDDGN</sequence>
<accession>A0A5B8VPY7</accession>
<evidence type="ECO:0000313" key="2">
    <source>
        <dbReference type="Proteomes" id="UP000321291"/>
    </source>
</evidence>